<feature type="region of interest" description="Disordered" evidence="1">
    <location>
        <begin position="1"/>
        <end position="73"/>
    </location>
</feature>
<protein>
    <submittedName>
        <fullName evidence="2">Uncharacterized protein</fullName>
    </submittedName>
</protein>
<dbReference type="AlphaFoldDB" id="A0A9W6V854"/>
<evidence type="ECO:0000313" key="2">
    <source>
        <dbReference type="EMBL" id="GLW89631.1"/>
    </source>
</evidence>
<name>A0A9W6V854_9PSEU</name>
<evidence type="ECO:0000313" key="3">
    <source>
        <dbReference type="Proteomes" id="UP001165042"/>
    </source>
</evidence>
<sequence length="73" mass="7817">MDAFPAHDPVLRHGDRAERRGEQSGDGTRQQTSHGALPGAVAPPTVAGAAWQNKEIHPAIGWHHPKTARIPAE</sequence>
<feature type="compositionally biased region" description="Low complexity" evidence="1">
    <location>
        <begin position="35"/>
        <end position="50"/>
    </location>
</feature>
<comment type="caution">
    <text evidence="2">The sequence shown here is derived from an EMBL/GenBank/DDBJ whole genome shotgun (WGS) entry which is preliminary data.</text>
</comment>
<feature type="compositionally biased region" description="Polar residues" evidence="1">
    <location>
        <begin position="25"/>
        <end position="34"/>
    </location>
</feature>
<keyword evidence="3" id="KW-1185">Reference proteome</keyword>
<reference evidence="2" key="1">
    <citation type="submission" date="2023-02" db="EMBL/GenBank/DDBJ databases">
        <title>Actinokineospora globicatena NBRC 15670.</title>
        <authorList>
            <person name="Ichikawa N."/>
            <person name="Sato H."/>
            <person name="Tonouchi N."/>
        </authorList>
    </citation>
    <scope>NUCLEOTIDE SEQUENCE</scope>
    <source>
        <strain evidence="2">NBRC 15670</strain>
    </source>
</reference>
<organism evidence="2 3">
    <name type="scientific">Actinokineospora globicatena</name>
    <dbReference type="NCBI Taxonomy" id="103729"/>
    <lineage>
        <taxon>Bacteria</taxon>
        <taxon>Bacillati</taxon>
        <taxon>Actinomycetota</taxon>
        <taxon>Actinomycetes</taxon>
        <taxon>Pseudonocardiales</taxon>
        <taxon>Pseudonocardiaceae</taxon>
        <taxon>Actinokineospora</taxon>
    </lineage>
</organism>
<dbReference type="EMBL" id="BSSD01000001">
    <property type="protein sequence ID" value="GLW89631.1"/>
    <property type="molecule type" value="Genomic_DNA"/>
</dbReference>
<proteinExistence type="predicted"/>
<evidence type="ECO:0000256" key="1">
    <source>
        <dbReference type="SAM" id="MobiDB-lite"/>
    </source>
</evidence>
<accession>A0A9W6V854</accession>
<dbReference type="Proteomes" id="UP001165042">
    <property type="component" value="Unassembled WGS sequence"/>
</dbReference>
<gene>
    <name evidence="2" type="ORF">Aglo03_04470</name>
</gene>
<feature type="compositionally biased region" description="Basic and acidic residues" evidence="1">
    <location>
        <begin position="9"/>
        <end position="23"/>
    </location>
</feature>